<evidence type="ECO:0000259" key="1">
    <source>
        <dbReference type="Pfam" id="PF12274"/>
    </source>
</evidence>
<evidence type="ECO:0000313" key="2">
    <source>
        <dbReference type="EMBL" id="CAH9144709.1"/>
    </source>
</evidence>
<proteinExistence type="predicted"/>
<reference evidence="2" key="1">
    <citation type="submission" date="2022-07" db="EMBL/GenBank/DDBJ databases">
        <authorList>
            <person name="Macas J."/>
            <person name="Novak P."/>
            <person name="Neumann P."/>
        </authorList>
    </citation>
    <scope>NUCLEOTIDE SEQUENCE</scope>
</reference>
<dbReference type="Proteomes" id="UP001152523">
    <property type="component" value="Unassembled WGS sequence"/>
</dbReference>
<organism evidence="2 3">
    <name type="scientific">Cuscuta epithymum</name>
    <dbReference type="NCBI Taxonomy" id="186058"/>
    <lineage>
        <taxon>Eukaryota</taxon>
        <taxon>Viridiplantae</taxon>
        <taxon>Streptophyta</taxon>
        <taxon>Embryophyta</taxon>
        <taxon>Tracheophyta</taxon>
        <taxon>Spermatophyta</taxon>
        <taxon>Magnoliopsida</taxon>
        <taxon>eudicotyledons</taxon>
        <taxon>Gunneridae</taxon>
        <taxon>Pentapetalae</taxon>
        <taxon>asterids</taxon>
        <taxon>lamiids</taxon>
        <taxon>Solanales</taxon>
        <taxon>Convolvulaceae</taxon>
        <taxon>Cuscuteae</taxon>
        <taxon>Cuscuta</taxon>
        <taxon>Cuscuta subgen. Cuscuta</taxon>
    </lineage>
</organism>
<dbReference type="Pfam" id="PF12274">
    <property type="entry name" value="DUF3615"/>
    <property type="match status" value="1"/>
</dbReference>
<name>A0AAV0GAE1_9ASTE</name>
<keyword evidence="3" id="KW-1185">Reference proteome</keyword>
<feature type="domain" description="DUF3615" evidence="1">
    <location>
        <begin position="54"/>
        <end position="161"/>
    </location>
</feature>
<dbReference type="InterPro" id="IPR022059">
    <property type="entry name" value="DUF3615"/>
</dbReference>
<sequence>MLKREKSHKKRLKAHSGHHGRDIERWARFMKPAVNLKFTDTVRCDEKRSLRAARIALSYFNKQVPHVKYELVRALGCIDTMSPSTFLPACMHCNFIARPKNKSKGAPVAEENNKLFFGEVECSGRSSRCSFCCILGQTGTVTGNCGCRLFCRDYPELIQHPKGGGFRMTYKRD</sequence>
<gene>
    <name evidence="2" type="ORF">CEPIT_LOCUS41651</name>
</gene>
<dbReference type="EMBL" id="CAMAPF010001069">
    <property type="protein sequence ID" value="CAH9144709.1"/>
    <property type="molecule type" value="Genomic_DNA"/>
</dbReference>
<dbReference type="AlphaFoldDB" id="A0AAV0GAE1"/>
<comment type="caution">
    <text evidence="2">The sequence shown here is derived from an EMBL/GenBank/DDBJ whole genome shotgun (WGS) entry which is preliminary data.</text>
</comment>
<accession>A0AAV0GAE1</accession>
<protein>
    <recommendedName>
        <fullName evidence="1">DUF3615 domain-containing protein</fullName>
    </recommendedName>
</protein>
<evidence type="ECO:0000313" key="3">
    <source>
        <dbReference type="Proteomes" id="UP001152523"/>
    </source>
</evidence>
<dbReference type="PANTHER" id="PTHR34710">
    <property type="entry name" value="OS03G0834100 PROTEIN"/>
    <property type="match status" value="1"/>
</dbReference>
<dbReference type="PANTHER" id="PTHR34710:SF20">
    <property type="entry name" value="OS10G0550200 PROTEIN"/>
    <property type="match status" value="1"/>
</dbReference>